<keyword evidence="3" id="KW-1133">Transmembrane helix</keyword>
<dbReference type="SUPFAM" id="SSF47661">
    <property type="entry name" value="t-snare proteins"/>
    <property type="match status" value="1"/>
</dbReference>
<gene>
    <name evidence="5" type="ORF">Clacol_008436</name>
</gene>
<protein>
    <recommendedName>
        <fullName evidence="4">t-SNARE coiled-coil homology domain-containing protein</fullName>
    </recommendedName>
</protein>
<dbReference type="Pfam" id="PF14523">
    <property type="entry name" value="Syntaxin_2"/>
    <property type="match status" value="1"/>
</dbReference>
<reference evidence="5" key="1">
    <citation type="submission" date="2021-10" db="EMBL/GenBank/DDBJ databases">
        <title>De novo Genome Assembly of Clathrus columnatus (Basidiomycota, Fungi) Using Illumina and Nanopore Sequence Data.</title>
        <authorList>
            <person name="Ogiso-Tanaka E."/>
            <person name="Itagaki H."/>
            <person name="Hosoya T."/>
            <person name="Hosaka K."/>
        </authorList>
    </citation>
    <scope>NUCLEOTIDE SEQUENCE</scope>
    <source>
        <strain evidence="5">MO-923</strain>
    </source>
</reference>
<dbReference type="GO" id="GO:0031201">
    <property type="term" value="C:SNARE complex"/>
    <property type="evidence" value="ECO:0007669"/>
    <property type="project" value="TreeGrafter"/>
</dbReference>
<dbReference type="InterPro" id="IPR006012">
    <property type="entry name" value="Syntaxin/epimorphin_CS"/>
</dbReference>
<dbReference type="PANTHER" id="PTHR19957">
    <property type="entry name" value="SYNTAXIN"/>
    <property type="match status" value="1"/>
</dbReference>
<keyword evidence="3" id="KW-0472">Membrane</keyword>
<keyword evidence="6" id="KW-1185">Reference proteome</keyword>
<dbReference type="Gene3D" id="1.20.58.70">
    <property type="match status" value="1"/>
</dbReference>
<dbReference type="InterPro" id="IPR000727">
    <property type="entry name" value="T_SNARE_dom"/>
</dbReference>
<evidence type="ECO:0000256" key="2">
    <source>
        <dbReference type="RuleBase" id="RU003858"/>
    </source>
</evidence>
<comment type="similarity">
    <text evidence="1 2">Belongs to the syntaxin family.</text>
</comment>
<feature type="transmembrane region" description="Helical" evidence="3">
    <location>
        <begin position="249"/>
        <end position="268"/>
    </location>
</feature>
<accession>A0AAV5AIH4</accession>
<sequence>MSFQDLEAGTLPRRANVSLASAASQNAAFDQLHSSLSLQVFKINANVQGILKLVDQLGTSKDTGNIRKALHDITETTRQMAKRGTEDLKKLTTTPTNSSQQKTILDKISHDFQLSVVAFQRAQQLSAERQRTVVEGIKIAVEEEETRGDEAPLSSGQRQAQLLQSTLTPAELSFQESIIQEREEDIREIEAGIVELSEIFRDLGTIVQQQGGMIDNIETNITAVADNTREAANELDIAHEYQRRAGRRAACLMIVIAIVICIVLLANGSA</sequence>
<dbReference type="GO" id="GO:0000149">
    <property type="term" value="F:SNARE binding"/>
    <property type="evidence" value="ECO:0007669"/>
    <property type="project" value="TreeGrafter"/>
</dbReference>
<comment type="caution">
    <text evidence="5">The sequence shown here is derived from an EMBL/GenBank/DDBJ whole genome shotgun (WGS) entry which is preliminary data.</text>
</comment>
<name>A0AAV5AIH4_9AGAM</name>
<evidence type="ECO:0000313" key="5">
    <source>
        <dbReference type="EMBL" id="GJJ14175.1"/>
    </source>
</evidence>
<dbReference type="Proteomes" id="UP001050691">
    <property type="component" value="Unassembled WGS sequence"/>
</dbReference>
<dbReference type="AlphaFoldDB" id="A0AAV5AIH4"/>
<dbReference type="Pfam" id="PF05739">
    <property type="entry name" value="SNARE"/>
    <property type="match status" value="1"/>
</dbReference>
<dbReference type="GO" id="GO:0006896">
    <property type="term" value="P:Golgi to vacuole transport"/>
    <property type="evidence" value="ECO:0007669"/>
    <property type="project" value="TreeGrafter"/>
</dbReference>
<dbReference type="SMART" id="SM00397">
    <property type="entry name" value="t_SNARE"/>
    <property type="match status" value="1"/>
</dbReference>
<dbReference type="InterPro" id="IPR006011">
    <property type="entry name" value="Syntaxin_N"/>
</dbReference>
<evidence type="ECO:0000256" key="3">
    <source>
        <dbReference type="SAM" id="Phobius"/>
    </source>
</evidence>
<dbReference type="InterPro" id="IPR010989">
    <property type="entry name" value="SNARE"/>
</dbReference>
<keyword evidence="3" id="KW-0812">Transmembrane</keyword>
<dbReference type="EMBL" id="BPWL01000009">
    <property type="protein sequence ID" value="GJJ14175.1"/>
    <property type="molecule type" value="Genomic_DNA"/>
</dbReference>
<proteinExistence type="inferred from homology"/>
<dbReference type="GO" id="GO:0012505">
    <property type="term" value="C:endomembrane system"/>
    <property type="evidence" value="ECO:0007669"/>
    <property type="project" value="TreeGrafter"/>
</dbReference>
<dbReference type="GO" id="GO:0005484">
    <property type="term" value="F:SNAP receptor activity"/>
    <property type="evidence" value="ECO:0007669"/>
    <property type="project" value="InterPro"/>
</dbReference>
<dbReference type="Gene3D" id="1.20.5.110">
    <property type="match status" value="1"/>
</dbReference>
<evidence type="ECO:0000259" key="4">
    <source>
        <dbReference type="PROSITE" id="PS50192"/>
    </source>
</evidence>
<evidence type="ECO:0000256" key="1">
    <source>
        <dbReference type="ARBA" id="ARBA00009063"/>
    </source>
</evidence>
<dbReference type="SMART" id="SM00503">
    <property type="entry name" value="SynN"/>
    <property type="match status" value="1"/>
</dbReference>
<feature type="domain" description="T-SNARE coiled-coil homology" evidence="4">
    <location>
        <begin position="176"/>
        <end position="238"/>
    </location>
</feature>
<organism evidence="5 6">
    <name type="scientific">Clathrus columnatus</name>
    <dbReference type="NCBI Taxonomy" id="1419009"/>
    <lineage>
        <taxon>Eukaryota</taxon>
        <taxon>Fungi</taxon>
        <taxon>Dikarya</taxon>
        <taxon>Basidiomycota</taxon>
        <taxon>Agaricomycotina</taxon>
        <taxon>Agaricomycetes</taxon>
        <taxon>Phallomycetidae</taxon>
        <taxon>Phallales</taxon>
        <taxon>Clathraceae</taxon>
        <taxon>Clathrus</taxon>
    </lineage>
</organism>
<dbReference type="GO" id="GO:0048278">
    <property type="term" value="P:vesicle docking"/>
    <property type="evidence" value="ECO:0007669"/>
    <property type="project" value="TreeGrafter"/>
</dbReference>
<dbReference type="GO" id="GO:0006906">
    <property type="term" value="P:vesicle fusion"/>
    <property type="evidence" value="ECO:0007669"/>
    <property type="project" value="TreeGrafter"/>
</dbReference>
<dbReference type="PROSITE" id="PS50192">
    <property type="entry name" value="T_SNARE"/>
    <property type="match status" value="1"/>
</dbReference>
<dbReference type="FunFam" id="1.20.5.110:FF:000059">
    <property type="entry name" value="Related to syntaxin 12"/>
    <property type="match status" value="1"/>
</dbReference>
<dbReference type="InterPro" id="IPR045242">
    <property type="entry name" value="Syntaxin"/>
</dbReference>
<dbReference type="PROSITE" id="PS00914">
    <property type="entry name" value="SYNTAXIN"/>
    <property type="match status" value="1"/>
</dbReference>
<dbReference type="CDD" id="cd15840">
    <property type="entry name" value="SNARE_Qa"/>
    <property type="match status" value="1"/>
</dbReference>
<dbReference type="PANTHER" id="PTHR19957:SF38">
    <property type="entry name" value="LD27581P"/>
    <property type="match status" value="1"/>
</dbReference>
<dbReference type="GO" id="GO:0006886">
    <property type="term" value="P:intracellular protein transport"/>
    <property type="evidence" value="ECO:0007669"/>
    <property type="project" value="InterPro"/>
</dbReference>
<evidence type="ECO:0000313" key="6">
    <source>
        <dbReference type="Proteomes" id="UP001050691"/>
    </source>
</evidence>